<keyword evidence="2 4" id="KW-0472">Membrane</keyword>
<keyword evidence="5" id="KW-0812">Transmembrane</keyword>
<evidence type="ECO:0000256" key="4">
    <source>
        <dbReference type="PROSITE-ProRule" id="PRU00473"/>
    </source>
</evidence>
<evidence type="ECO:0000259" key="7">
    <source>
        <dbReference type="PROSITE" id="PS51123"/>
    </source>
</evidence>
<dbReference type="InterPro" id="IPR006665">
    <property type="entry name" value="OmpA-like"/>
</dbReference>
<evidence type="ECO:0000256" key="1">
    <source>
        <dbReference type="ARBA" id="ARBA00004442"/>
    </source>
</evidence>
<dbReference type="RefSeq" id="WP_274163093.1">
    <property type="nucleotide sequence ID" value="NZ_JAJUBC010000003.1"/>
</dbReference>
<comment type="caution">
    <text evidence="8">The sequence shown here is derived from an EMBL/GenBank/DDBJ whole genome shotgun (WGS) entry which is preliminary data.</text>
</comment>
<comment type="subcellular location">
    <subcellularLocation>
        <location evidence="1">Cell outer membrane</location>
    </subcellularLocation>
</comment>
<sequence>MKKFNKTMLAISLVVPMSVSTAFASEQLAHTERDSTVEMVGFGGGAAFGAVIGGPVGAVAGALVGGLIGQLASSDKQNIAQEQIIADMHEENVQLATYRDLYANNELELANLKASMKEKDIHLELAMDIQFRTNSSEIEPHFQRQLDEVAELMRQQPEVRWDLEGHADVRGNQEYNLQLSQLRAQAVYEYLVEQGVATEQLVQTAYGNQLAIETEGDREGYFFDRRVSLRSVSGGQTAANQ</sequence>
<feature type="chain" id="PRO_5045053972" evidence="6">
    <location>
        <begin position="25"/>
        <end position="241"/>
    </location>
</feature>
<dbReference type="NCBIfam" id="TIGR03789">
    <property type="entry name" value="pdsO"/>
    <property type="match status" value="1"/>
</dbReference>
<name>A0ABT5QVX3_9GAMM</name>
<dbReference type="InterPro" id="IPR036737">
    <property type="entry name" value="OmpA-like_sf"/>
</dbReference>
<evidence type="ECO:0000313" key="8">
    <source>
        <dbReference type="EMBL" id="MDD1792173.1"/>
    </source>
</evidence>
<proteinExistence type="predicted"/>
<keyword evidence="9" id="KW-1185">Reference proteome</keyword>
<dbReference type="EMBL" id="JAJUBC010000003">
    <property type="protein sequence ID" value="MDD1792173.1"/>
    <property type="molecule type" value="Genomic_DNA"/>
</dbReference>
<feature type="signal peptide" evidence="6">
    <location>
        <begin position="1"/>
        <end position="24"/>
    </location>
</feature>
<keyword evidence="6" id="KW-0732">Signal</keyword>
<dbReference type="PANTHER" id="PTHR30329:SF21">
    <property type="entry name" value="LIPOPROTEIN YIAD-RELATED"/>
    <property type="match status" value="1"/>
</dbReference>
<dbReference type="InterPro" id="IPR022511">
    <property type="entry name" value="PdsO"/>
</dbReference>
<dbReference type="Proteomes" id="UP001149400">
    <property type="component" value="Unassembled WGS sequence"/>
</dbReference>
<evidence type="ECO:0000256" key="5">
    <source>
        <dbReference type="SAM" id="Phobius"/>
    </source>
</evidence>
<dbReference type="InterPro" id="IPR006664">
    <property type="entry name" value="OMP_bac"/>
</dbReference>
<evidence type="ECO:0000313" key="9">
    <source>
        <dbReference type="Proteomes" id="UP001149400"/>
    </source>
</evidence>
<keyword evidence="3" id="KW-0998">Cell outer membrane</keyword>
<reference evidence="8" key="1">
    <citation type="submission" date="2021-12" db="EMBL/GenBank/DDBJ databases">
        <title>Enterovibrio ZSDZ35 sp. nov. and Enterovibrio ZSDZ42 sp. nov., isolated from coastal seawater in Qingdao.</title>
        <authorList>
            <person name="Zhang P."/>
        </authorList>
    </citation>
    <scope>NUCLEOTIDE SEQUENCE</scope>
    <source>
        <strain evidence="8">ZSDZ42</strain>
    </source>
</reference>
<dbReference type="PANTHER" id="PTHR30329">
    <property type="entry name" value="STATOR ELEMENT OF FLAGELLAR MOTOR COMPLEX"/>
    <property type="match status" value="1"/>
</dbReference>
<keyword evidence="5" id="KW-1133">Transmembrane helix</keyword>
<accession>A0ABT5QVX3</accession>
<feature type="domain" description="OmpA-like" evidence="7">
    <location>
        <begin position="118"/>
        <end position="235"/>
    </location>
</feature>
<organism evidence="8 9">
    <name type="scientific">Enterovibrio gelatinilyticus</name>
    <dbReference type="NCBI Taxonomy" id="2899819"/>
    <lineage>
        <taxon>Bacteria</taxon>
        <taxon>Pseudomonadati</taxon>
        <taxon>Pseudomonadota</taxon>
        <taxon>Gammaproteobacteria</taxon>
        <taxon>Vibrionales</taxon>
        <taxon>Vibrionaceae</taxon>
        <taxon>Enterovibrio</taxon>
    </lineage>
</organism>
<feature type="transmembrane region" description="Helical" evidence="5">
    <location>
        <begin position="40"/>
        <end position="68"/>
    </location>
</feature>
<dbReference type="SUPFAM" id="SSF103088">
    <property type="entry name" value="OmpA-like"/>
    <property type="match status" value="1"/>
</dbReference>
<dbReference type="CDD" id="cd07185">
    <property type="entry name" value="OmpA_C-like"/>
    <property type="match status" value="1"/>
</dbReference>
<evidence type="ECO:0000256" key="3">
    <source>
        <dbReference type="ARBA" id="ARBA00023237"/>
    </source>
</evidence>
<dbReference type="PRINTS" id="PR01021">
    <property type="entry name" value="OMPADOMAIN"/>
</dbReference>
<gene>
    <name evidence="8" type="primary">pdsO</name>
    <name evidence="8" type="ORF">LRP50_03435</name>
</gene>
<protein>
    <submittedName>
        <fullName evidence="8">Sortase-associated OmpA-like protein PdsO</fullName>
    </submittedName>
</protein>
<evidence type="ECO:0000256" key="2">
    <source>
        <dbReference type="ARBA" id="ARBA00023136"/>
    </source>
</evidence>
<dbReference type="PROSITE" id="PS51123">
    <property type="entry name" value="OMPA_2"/>
    <property type="match status" value="1"/>
</dbReference>
<evidence type="ECO:0000256" key="6">
    <source>
        <dbReference type="SAM" id="SignalP"/>
    </source>
</evidence>
<dbReference type="Gene3D" id="3.30.1330.60">
    <property type="entry name" value="OmpA-like domain"/>
    <property type="match status" value="1"/>
</dbReference>
<dbReference type="InterPro" id="IPR050330">
    <property type="entry name" value="Bact_OuterMem_StrucFunc"/>
</dbReference>
<dbReference type="Pfam" id="PF00691">
    <property type="entry name" value="OmpA"/>
    <property type="match status" value="1"/>
</dbReference>